<evidence type="ECO:0000256" key="14">
    <source>
        <dbReference type="ARBA" id="ARBA00032119"/>
    </source>
</evidence>
<proteinExistence type="inferred from homology"/>
<keyword evidence="11 15" id="KW-0862">Zinc</keyword>
<dbReference type="GO" id="GO:0008239">
    <property type="term" value="F:dipeptidyl-peptidase activity"/>
    <property type="evidence" value="ECO:0007669"/>
    <property type="project" value="UniProtKB-UniRule"/>
</dbReference>
<feature type="active site" evidence="16">
    <location>
        <position position="461"/>
    </location>
</feature>
<evidence type="ECO:0000313" key="18">
    <source>
        <dbReference type="EMBL" id="CAL5132759.1"/>
    </source>
</evidence>
<name>A0AAV2T6J1_CALDB</name>
<evidence type="ECO:0000256" key="6">
    <source>
        <dbReference type="ARBA" id="ARBA00022438"/>
    </source>
</evidence>
<dbReference type="Pfam" id="PF03571">
    <property type="entry name" value="Peptidase_M49"/>
    <property type="match status" value="1"/>
</dbReference>
<comment type="subcellular location">
    <subcellularLocation>
        <location evidence="2">Cytoplasm</location>
    </subcellularLocation>
</comment>
<protein>
    <recommendedName>
        <fullName evidence="5 15">Dipeptidyl peptidase 3</fullName>
        <ecNumber evidence="4 15">3.4.14.4</ecNumber>
    </recommendedName>
    <alternativeName>
        <fullName evidence="13 15">Dipeptidyl aminopeptidase III</fullName>
    </alternativeName>
    <alternativeName>
        <fullName evidence="14 15">Dipeptidyl peptidase III</fullName>
    </alternativeName>
</protein>
<evidence type="ECO:0000313" key="19">
    <source>
        <dbReference type="Proteomes" id="UP001497525"/>
    </source>
</evidence>
<keyword evidence="9 15" id="KW-0479">Metal-binding</keyword>
<evidence type="ECO:0000256" key="4">
    <source>
        <dbReference type="ARBA" id="ARBA00012063"/>
    </source>
</evidence>
<dbReference type="EMBL" id="CAXLJL010000134">
    <property type="protein sequence ID" value="CAL5132759.1"/>
    <property type="molecule type" value="Genomic_DNA"/>
</dbReference>
<evidence type="ECO:0000256" key="11">
    <source>
        <dbReference type="ARBA" id="ARBA00022833"/>
    </source>
</evidence>
<evidence type="ECO:0000256" key="2">
    <source>
        <dbReference type="ARBA" id="ARBA00004496"/>
    </source>
</evidence>
<feature type="binding site" evidence="17">
    <location>
        <position position="518"/>
    </location>
    <ligand>
        <name>Zn(2+)</name>
        <dbReference type="ChEBI" id="CHEBI:29105"/>
        <note>catalytic</note>
    </ligand>
</feature>
<dbReference type="Gene3D" id="3.30.540.30">
    <property type="match status" value="3"/>
</dbReference>
<comment type="caution">
    <text evidence="18">The sequence shown here is derived from an EMBL/GenBank/DDBJ whole genome shotgun (WGS) entry which is preliminary data.</text>
</comment>
<dbReference type="GO" id="GO:0005737">
    <property type="term" value="C:cytoplasm"/>
    <property type="evidence" value="ECO:0007669"/>
    <property type="project" value="UniProtKB-SubCell"/>
</dbReference>
<gene>
    <name evidence="18" type="ORF">CDAUBV1_LOCUS5600</name>
</gene>
<comment type="cofactor">
    <cofactor evidence="15 17">
        <name>Zn(2+)</name>
        <dbReference type="ChEBI" id="CHEBI:29105"/>
    </cofactor>
    <text evidence="15 17">Binds 1 zinc ion per subunit.</text>
</comment>
<keyword evidence="10 15" id="KW-0378">Hydrolase</keyword>
<evidence type="ECO:0000256" key="1">
    <source>
        <dbReference type="ARBA" id="ARBA00001336"/>
    </source>
</evidence>
<evidence type="ECO:0000256" key="8">
    <source>
        <dbReference type="ARBA" id="ARBA00022670"/>
    </source>
</evidence>
<dbReference type="EC" id="3.4.14.4" evidence="4 15"/>
<dbReference type="GO" id="GO:0046872">
    <property type="term" value="F:metal ion binding"/>
    <property type="evidence" value="ECO:0007669"/>
    <property type="project" value="UniProtKB-KW"/>
</dbReference>
<feature type="binding site" evidence="17">
    <location>
        <position position="460"/>
    </location>
    <ligand>
        <name>Zn(2+)</name>
        <dbReference type="ChEBI" id="CHEBI:29105"/>
        <note>catalytic</note>
    </ligand>
</feature>
<keyword evidence="6 15" id="KW-0031">Aminopeptidase</keyword>
<keyword evidence="7 15" id="KW-0963">Cytoplasm</keyword>
<reference evidence="18" key="1">
    <citation type="submission" date="2024-06" db="EMBL/GenBank/DDBJ databases">
        <authorList>
            <person name="Liu X."/>
            <person name="Lenzi L."/>
            <person name="Haldenby T S."/>
            <person name="Uol C."/>
        </authorList>
    </citation>
    <scope>NUCLEOTIDE SEQUENCE</scope>
</reference>
<comment type="catalytic activity">
    <reaction evidence="1 15">
        <text>Release of an N-terminal dipeptide from a peptide comprising four or more residues, with broad specificity. Also acts on dipeptidyl 2-naphthylamides.</text>
        <dbReference type="EC" id="3.4.14.4"/>
    </reaction>
</comment>
<evidence type="ECO:0000256" key="7">
    <source>
        <dbReference type="ARBA" id="ARBA00022490"/>
    </source>
</evidence>
<dbReference type="PANTHER" id="PTHR23422">
    <property type="entry name" value="DIPEPTIDYL PEPTIDASE III-RELATED"/>
    <property type="match status" value="1"/>
</dbReference>
<accession>A0AAV2T6J1</accession>
<feature type="binding site" evidence="17">
    <location>
        <position position="465"/>
    </location>
    <ligand>
        <name>Zn(2+)</name>
        <dbReference type="ChEBI" id="CHEBI:29105"/>
        <note>catalytic</note>
    </ligand>
</feature>
<evidence type="ECO:0000256" key="13">
    <source>
        <dbReference type="ARBA" id="ARBA00031288"/>
    </source>
</evidence>
<evidence type="ECO:0000256" key="16">
    <source>
        <dbReference type="PIRSR" id="PIRSR007828-1"/>
    </source>
</evidence>
<evidence type="ECO:0000256" key="17">
    <source>
        <dbReference type="PIRSR" id="PIRSR007828-2"/>
    </source>
</evidence>
<evidence type="ECO:0000256" key="9">
    <source>
        <dbReference type="ARBA" id="ARBA00022723"/>
    </source>
</evidence>
<evidence type="ECO:0000256" key="3">
    <source>
        <dbReference type="ARBA" id="ARBA00010200"/>
    </source>
</evidence>
<dbReference type="GO" id="GO:0006508">
    <property type="term" value="P:proteolysis"/>
    <property type="evidence" value="ECO:0007669"/>
    <property type="project" value="UniProtKB-KW"/>
</dbReference>
<dbReference type="AlphaFoldDB" id="A0AAV2T6J1"/>
<organism evidence="18 19">
    <name type="scientific">Calicophoron daubneyi</name>
    <name type="common">Rumen fluke</name>
    <name type="synonym">Paramphistomum daubneyi</name>
    <dbReference type="NCBI Taxonomy" id="300641"/>
    <lineage>
        <taxon>Eukaryota</taxon>
        <taxon>Metazoa</taxon>
        <taxon>Spiralia</taxon>
        <taxon>Lophotrochozoa</taxon>
        <taxon>Platyhelminthes</taxon>
        <taxon>Trematoda</taxon>
        <taxon>Digenea</taxon>
        <taxon>Plagiorchiida</taxon>
        <taxon>Pronocephalata</taxon>
        <taxon>Paramphistomoidea</taxon>
        <taxon>Paramphistomidae</taxon>
        <taxon>Calicophoron</taxon>
    </lineage>
</organism>
<evidence type="ECO:0000256" key="5">
    <source>
        <dbReference type="ARBA" id="ARBA00014713"/>
    </source>
</evidence>
<keyword evidence="12 15" id="KW-0482">Metalloprotease</keyword>
<dbReference type="FunFam" id="3.30.540.30:FF:000001">
    <property type="entry name" value="Dipeptidyl peptidase 3"/>
    <property type="match status" value="1"/>
</dbReference>
<evidence type="ECO:0000256" key="10">
    <source>
        <dbReference type="ARBA" id="ARBA00022801"/>
    </source>
</evidence>
<evidence type="ECO:0000256" key="15">
    <source>
        <dbReference type="PIRNR" id="PIRNR007828"/>
    </source>
</evidence>
<dbReference type="PANTHER" id="PTHR23422:SF11">
    <property type="entry name" value="DIPEPTIDYL PEPTIDASE 3"/>
    <property type="match status" value="1"/>
</dbReference>
<dbReference type="GO" id="GO:0008235">
    <property type="term" value="F:metalloexopeptidase activity"/>
    <property type="evidence" value="ECO:0007669"/>
    <property type="project" value="InterPro"/>
</dbReference>
<dbReference type="PIRSF" id="PIRSF007828">
    <property type="entry name" value="Dipeptidyl-peptidase_III"/>
    <property type="match status" value="1"/>
</dbReference>
<dbReference type="GO" id="GO:0004177">
    <property type="term" value="F:aminopeptidase activity"/>
    <property type="evidence" value="ECO:0007669"/>
    <property type="project" value="UniProtKB-KW"/>
</dbReference>
<evidence type="ECO:0000256" key="12">
    <source>
        <dbReference type="ARBA" id="ARBA00023049"/>
    </source>
</evidence>
<keyword evidence="8 15" id="KW-0645">Protease</keyword>
<dbReference type="InterPro" id="IPR005317">
    <property type="entry name" value="Dipeptidyl-peptase3"/>
</dbReference>
<dbReference type="InterPro" id="IPR039461">
    <property type="entry name" value="Peptidase_M49"/>
</dbReference>
<dbReference type="Proteomes" id="UP001497525">
    <property type="component" value="Unassembled WGS sequence"/>
</dbReference>
<comment type="similarity">
    <text evidence="3 15">Belongs to the peptidase M49 family.</text>
</comment>
<sequence length="745" mass="84539">MTSAIRIVSSRVCTPRDLALKGRRGSATLEKMSSDVAPLSPVCCLDVDSFLKLDSKEKLYAHTCSQSAWIGGLIGLVQLSPEAAGLFIIFQRIFRKQNPTSLHDVALSNDFTEEEIEKIYSYIAMFYGNLGDYLSYGDRKFIPDISQQRFTEFLALSPEYKGIANIWKSLAPAVYSLHPRRLQLDFGPSGLTTYYSSNCTRYDAELVQNHMKKNMIEGYNTRLFKKGGPESRSYILRIASAKKATCTPSIDPPITVTVERGDYCELMELLVRSIELIKPHTLNSEELAMWSKYSESFETGDISAHKSGSALWVKDKAPAVENYIGFIETYRDPFGVRAEFEGFVAMVNRGQSTRFGDLVDCAEDLLKFLPWPRTYEKDLFLRPDFTSLDVITFASSGIPLGINIPNYDDIRQDIGFKNVSLGNVIVARFKDPHIQYLTEEDKAIFREHIVKSEEVAVGLHELLGHGSGKLFKEDEEGRLNFDPNSTEDLLTGGHVEHWYKPGETYDSKFLHVSSAMEECRAECVSLYLCNLPKVLEIFGGEVVGINDEVVSDVTYLVWLSLIRSGLMGLKWYKPTTKSWGQAHCCARYVILRALLNLNDPFLHIEEIVAEDGKPDLVIHLDRSKLVTVARPAVGRLLSKLQYYRSTGNSELGTEFFTSYSTVLESHYRWRDIIVDRQRPHPLFIQPVTRLTETNEVELLTYPATYTGLIQSFVDRFNSFEYGLDAIEALEKIWQRDQAYFEDIPV</sequence>